<accession>A0ACC1BG71</accession>
<dbReference type="Proteomes" id="UP001164250">
    <property type="component" value="Chromosome 5"/>
</dbReference>
<comment type="caution">
    <text evidence="1">The sequence shown here is derived from an EMBL/GenBank/DDBJ whole genome shotgun (WGS) entry which is preliminary data.</text>
</comment>
<dbReference type="EMBL" id="CM047901">
    <property type="protein sequence ID" value="KAJ0097846.1"/>
    <property type="molecule type" value="Genomic_DNA"/>
</dbReference>
<reference evidence="2" key="1">
    <citation type="journal article" date="2023" name="G3 (Bethesda)">
        <title>Genome assembly and association tests identify interacting loci associated with vigor, precocity, and sex in interspecific pistachio rootstocks.</title>
        <authorList>
            <person name="Palmer W."/>
            <person name="Jacygrad E."/>
            <person name="Sagayaradj S."/>
            <person name="Cavanaugh K."/>
            <person name="Han R."/>
            <person name="Bertier L."/>
            <person name="Beede B."/>
            <person name="Kafkas S."/>
            <person name="Golino D."/>
            <person name="Preece J."/>
            <person name="Michelmore R."/>
        </authorList>
    </citation>
    <scope>NUCLEOTIDE SEQUENCE [LARGE SCALE GENOMIC DNA]</scope>
</reference>
<gene>
    <name evidence="1" type="ORF">Patl1_27556</name>
</gene>
<keyword evidence="2" id="KW-1185">Reference proteome</keyword>
<proteinExistence type="predicted"/>
<organism evidence="1 2">
    <name type="scientific">Pistacia atlantica</name>
    <dbReference type="NCBI Taxonomy" id="434234"/>
    <lineage>
        <taxon>Eukaryota</taxon>
        <taxon>Viridiplantae</taxon>
        <taxon>Streptophyta</taxon>
        <taxon>Embryophyta</taxon>
        <taxon>Tracheophyta</taxon>
        <taxon>Spermatophyta</taxon>
        <taxon>Magnoliopsida</taxon>
        <taxon>eudicotyledons</taxon>
        <taxon>Gunneridae</taxon>
        <taxon>Pentapetalae</taxon>
        <taxon>rosids</taxon>
        <taxon>malvids</taxon>
        <taxon>Sapindales</taxon>
        <taxon>Anacardiaceae</taxon>
        <taxon>Pistacia</taxon>
    </lineage>
</organism>
<evidence type="ECO:0000313" key="2">
    <source>
        <dbReference type="Proteomes" id="UP001164250"/>
    </source>
</evidence>
<name>A0ACC1BG71_9ROSI</name>
<evidence type="ECO:0000313" key="1">
    <source>
        <dbReference type="EMBL" id="KAJ0097846.1"/>
    </source>
</evidence>
<protein>
    <submittedName>
        <fullName evidence="1">Uncharacterized protein</fullName>
    </submittedName>
</protein>
<sequence>MCNQLLCGIITFPPLRSEVQVQNFLSRVSNDTTHVAFTCKGETMHYSFVARNWGISKGFPLLQFHSKSNSISCRLTLKFEFCPE</sequence>